<accession>A0A1I2NY08</accession>
<sequence>MLFKYIESVISYFYTMVDRKSLEVLAQIAINSEYFMQVTLDREGRVLSSDSGIGPVPSLFDNSDQPIRFSDCFTSSDWVKYENNRLKAWNNHQQSFIVNLRKINYSIGTTIPTKWEFYFISEDFGTCLGIGHPLESKKPYDIGLGEILEQSDNSNELLESLLDNKLIGFWDFDPFSKKNSISTSLAQALGYSEKEVELTTEIPWQKHIHPEDYTVLTMDMVRHFKNTPNLPFKREFRMITKQFQTIWVVGFGKTITSTSEGKPLRVLGLIIDISERKKQELWLKEHHFFLKELAFKQSHTLRARVANILGLLEVLDIEAQSVESRRIVDIIKKETKELDLALKKSIKESVQHHKSLEKETDLDQDSHSLSIKDS</sequence>
<dbReference type="AlphaFoldDB" id="A0A1I2NY08"/>
<feature type="region of interest" description="Disordered" evidence="6">
    <location>
        <begin position="351"/>
        <end position="374"/>
    </location>
</feature>
<evidence type="ECO:0000259" key="7">
    <source>
        <dbReference type="PROSITE" id="PS50113"/>
    </source>
</evidence>
<dbReference type="InterPro" id="IPR052162">
    <property type="entry name" value="Sensor_kinase/Photoreceptor"/>
</dbReference>
<evidence type="ECO:0000313" key="8">
    <source>
        <dbReference type="EMBL" id="SFG08772.1"/>
    </source>
</evidence>
<protein>
    <recommendedName>
        <fullName evidence="2">histidine kinase</fullName>
        <ecNumber evidence="2">2.7.13.3</ecNumber>
    </recommendedName>
</protein>
<evidence type="ECO:0000313" key="9">
    <source>
        <dbReference type="Proteomes" id="UP000199642"/>
    </source>
</evidence>
<dbReference type="PANTHER" id="PTHR43304">
    <property type="entry name" value="PHYTOCHROME-LIKE PROTEIN CPH1"/>
    <property type="match status" value="1"/>
</dbReference>
<dbReference type="SMART" id="SM00086">
    <property type="entry name" value="PAC"/>
    <property type="match status" value="1"/>
</dbReference>
<dbReference type="OrthoDB" id="818539at2"/>
<dbReference type="InterPro" id="IPR035965">
    <property type="entry name" value="PAS-like_dom_sf"/>
</dbReference>
<dbReference type="GO" id="GO:0004673">
    <property type="term" value="F:protein histidine kinase activity"/>
    <property type="evidence" value="ECO:0007669"/>
    <property type="project" value="UniProtKB-EC"/>
</dbReference>
<comment type="catalytic activity">
    <reaction evidence="1">
        <text>ATP + protein L-histidine = ADP + protein N-phospho-L-histidine.</text>
        <dbReference type="EC" id="2.7.13.3"/>
    </reaction>
</comment>
<dbReference type="InterPro" id="IPR001610">
    <property type="entry name" value="PAC"/>
</dbReference>
<evidence type="ECO:0000256" key="6">
    <source>
        <dbReference type="SAM" id="MobiDB-lite"/>
    </source>
</evidence>
<gene>
    <name evidence="8" type="ORF">SAMN04487988_101364</name>
</gene>
<dbReference type="PANTHER" id="PTHR43304:SF1">
    <property type="entry name" value="PAC DOMAIN-CONTAINING PROTEIN"/>
    <property type="match status" value="1"/>
</dbReference>
<keyword evidence="3" id="KW-0597">Phosphoprotein</keyword>
<evidence type="ECO:0000256" key="2">
    <source>
        <dbReference type="ARBA" id="ARBA00012438"/>
    </source>
</evidence>
<dbReference type="Gene3D" id="3.30.450.20">
    <property type="entry name" value="PAS domain"/>
    <property type="match status" value="1"/>
</dbReference>
<dbReference type="EC" id="2.7.13.3" evidence="2"/>
<dbReference type="PROSITE" id="PS50113">
    <property type="entry name" value="PAC"/>
    <property type="match status" value="1"/>
</dbReference>
<evidence type="ECO:0000256" key="3">
    <source>
        <dbReference type="ARBA" id="ARBA00022553"/>
    </source>
</evidence>
<dbReference type="Proteomes" id="UP000199642">
    <property type="component" value="Unassembled WGS sequence"/>
</dbReference>
<keyword evidence="4" id="KW-0808">Transferase</keyword>
<dbReference type="InterPro" id="IPR000014">
    <property type="entry name" value="PAS"/>
</dbReference>
<keyword evidence="5" id="KW-0418">Kinase</keyword>
<evidence type="ECO:0000256" key="5">
    <source>
        <dbReference type="ARBA" id="ARBA00022777"/>
    </source>
</evidence>
<dbReference type="InterPro" id="IPR013655">
    <property type="entry name" value="PAS_fold_3"/>
</dbReference>
<dbReference type="SUPFAM" id="SSF55785">
    <property type="entry name" value="PYP-like sensor domain (PAS domain)"/>
    <property type="match status" value="1"/>
</dbReference>
<proteinExistence type="predicted"/>
<organism evidence="8 9">
    <name type="scientific">Algoriphagus hitonicola</name>
    <dbReference type="NCBI Taxonomy" id="435880"/>
    <lineage>
        <taxon>Bacteria</taxon>
        <taxon>Pseudomonadati</taxon>
        <taxon>Bacteroidota</taxon>
        <taxon>Cytophagia</taxon>
        <taxon>Cytophagales</taxon>
        <taxon>Cyclobacteriaceae</taxon>
        <taxon>Algoriphagus</taxon>
    </lineage>
</organism>
<evidence type="ECO:0000256" key="1">
    <source>
        <dbReference type="ARBA" id="ARBA00000085"/>
    </source>
</evidence>
<dbReference type="EMBL" id="FOPC01000001">
    <property type="protein sequence ID" value="SFG08772.1"/>
    <property type="molecule type" value="Genomic_DNA"/>
</dbReference>
<dbReference type="InterPro" id="IPR000700">
    <property type="entry name" value="PAS-assoc_C"/>
</dbReference>
<name>A0A1I2NY08_9BACT</name>
<evidence type="ECO:0000256" key="4">
    <source>
        <dbReference type="ARBA" id="ARBA00022679"/>
    </source>
</evidence>
<dbReference type="Pfam" id="PF08447">
    <property type="entry name" value="PAS_3"/>
    <property type="match status" value="1"/>
</dbReference>
<reference evidence="9" key="1">
    <citation type="submission" date="2016-10" db="EMBL/GenBank/DDBJ databases">
        <authorList>
            <person name="Varghese N."/>
            <person name="Submissions S."/>
        </authorList>
    </citation>
    <scope>NUCLEOTIDE SEQUENCE [LARGE SCALE GENOMIC DNA]</scope>
    <source>
        <strain evidence="9">DSM 19315</strain>
    </source>
</reference>
<dbReference type="NCBIfam" id="TIGR00229">
    <property type="entry name" value="sensory_box"/>
    <property type="match status" value="1"/>
</dbReference>
<dbReference type="STRING" id="435880.SAMN04487988_101364"/>
<keyword evidence="9" id="KW-1185">Reference proteome</keyword>
<feature type="domain" description="PAC" evidence="7">
    <location>
        <begin position="232"/>
        <end position="285"/>
    </location>
</feature>